<evidence type="ECO:0000256" key="2">
    <source>
        <dbReference type="ARBA" id="ARBA00022801"/>
    </source>
</evidence>
<dbReference type="EMBL" id="FNBW01000003">
    <property type="protein sequence ID" value="SDF45746.1"/>
    <property type="molecule type" value="Genomic_DNA"/>
</dbReference>
<dbReference type="Gene3D" id="3.40.50.1820">
    <property type="entry name" value="alpha/beta hydrolase"/>
    <property type="match status" value="1"/>
</dbReference>
<dbReference type="InterPro" id="IPR002168">
    <property type="entry name" value="Lipase_GDXG_HIS_AS"/>
</dbReference>
<accession>A0A8G2BG19</accession>
<comment type="caution">
    <text evidence="5">The sequence shown here is derived from an EMBL/GenBank/DDBJ whole genome shotgun (WGS) entry which is preliminary data.</text>
</comment>
<dbReference type="InterPro" id="IPR013094">
    <property type="entry name" value="AB_hydrolase_3"/>
</dbReference>
<dbReference type="RefSeq" id="WP_093149191.1">
    <property type="nucleotide sequence ID" value="NZ_FNBW01000003.1"/>
</dbReference>
<dbReference type="InterPro" id="IPR029058">
    <property type="entry name" value="AB_hydrolase_fold"/>
</dbReference>
<comment type="similarity">
    <text evidence="1">Belongs to the 'GDXG' lipolytic enzyme family.</text>
</comment>
<dbReference type="PROSITE" id="PS01173">
    <property type="entry name" value="LIPASE_GDXG_HIS"/>
    <property type="match status" value="1"/>
</dbReference>
<organism evidence="5 6">
    <name type="scientific">Thalassobaculum litoreum DSM 18839</name>
    <dbReference type="NCBI Taxonomy" id="1123362"/>
    <lineage>
        <taxon>Bacteria</taxon>
        <taxon>Pseudomonadati</taxon>
        <taxon>Pseudomonadota</taxon>
        <taxon>Alphaproteobacteria</taxon>
        <taxon>Rhodospirillales</taxon>
        <taxon>Thalassobaculaceae</taxon>
        <taxon>Thalassobaculum</taxon>
    </lineage>
</organism>
<protein>
    <submittedName>
        <fullName evidence="5">Acetyl esterase</fullName>
    </submittedName>
</protein>
<keyword evidence="6" id="KW-1185">Reference proteome</keyword>
<evidence type="ECO:0000256" key="1">
    <source>
        <dbReference type="ARBA" id="ARBA00010515"/>
    </source>
</evidence>
<dbReference type="PANTHER" id="PTHR48081">
    <property type="entry name" value="AB HYDROLASE SUPERFAMILY PROTEIN C4A8.06C"/>
    <property type="match status" value="1"/>
</dbReference>
<feature type="domain" description="Alpha/beta hydrolase fold-3" evidence="4">
    <location>
        <begin position="89"/>
        <end position="295"/>
    </location>
</feature>
<dbReference type="InterPro" id="IPR033140">
    <property type="entry name" value="Lipase_GDXG_put_SER_AS"/>
</dbReference>
<gene>
    <name evidence="5" type="ORF">SAMN05660686_01433</name>
</gene>
<evidence type="ECO:0000259" key="4">
    <source>
        <dbReference type="Pfam" id="PF07859"/>
    </source>
</evidence>
<dbReference type="InterPro" id="IPR050300">
    <property type="entry name" value="GDXG_lipolytic_enzyme"/>
</dbReference>
<dbReference type="PANTHER" id="PTHR48081:SF8">
    <property type="entry name" value="ALPHA_BETA HYDROLASE FOLD-3 DOMAIN-CONTAINING PROTEIN-RELATED"/>
    <property type="match status" value="1"/>
</dbReference>
<dbReference type="GO" id="GO:0016787">
    <property type="term" value="F:hydrolase activity"/>
    <property type="evidence" value="ECO:0007669"/>
    <property type="project" value="UniProtKB-KW"/>
</dbReference>
<evidence type="ECO:0000256" key="3">
    <source>
        <dbReference type="PROSITE-ProRule" id="PRU10038"/>
    </source>
</evidence>
<dbReference type="AlphaFoldDB" id="A0A8G2BG19"/>
<evidence type="ECO:0000313" key="6">
    <source>
        <dbReference type="Proteomes" id="UP000198615"/>
    </source>
</evidence>
<dbReference type="PROSITE" id="PS01174">
    <property type="entry name" value="LIPASE_GDXG_SER"/>
    <property type="match status" value="1"/>
</dbReference>
<evidence type="ECO:0000313" key="5">
    <source>
        <dbReference type="EMBL" id="SDF45746.1"/>
    </source>
</evidence>
<dbReference type="Pfam" id="PF07859">
    <property type="entry name" value="Abhydrolase_3"/>
    <property type="match status" value="1"/>
</dbReference>
<sequence>MAEDQIWVDPDMRQAIARAQEIVVEHGLATDRSKLTPVQARERSELDRKWWNEVRPEVAKIVNTTVPGPTGDIPVRLLYPSEATNLPVIVYLHGGGWVVGSLETHAAGMHLLALESGCVVAAVDYSLAPENKFPAAIEETVAVVDFITRSGADWSVDPTRIALSGDSAGGNLAAGAEVALRQRGVSPVKALGLIYGVFGDDFETDSYRIFGGGDWFLSAADMKNYFGHYLNGPADHDDPRAVPMKADVTGFPPCFLHSAGVDVLRDDTRRFYEKLKAAGVEAHHTEHAGIIHGCMTQIRMVGKARQLIAGLGKQLAGALGGK</sequence>
<reference evidence="5 6" key="1">
    <citation type="submission" date="2016-10" db="EMBL/GenBank/DDBJ databases">
        <authorList>
            <person name="Varghese N."/>
            <person name="Submissions S."/>
        </authorList>
    </citation>
    <scope>NUCLEOTIDE SEQUENCE [LARGE SCALE GENOMIC DNA]</scope>
    <source>
        <strain evidence="5 6">DSM 18839</strain>
    </source>
</reference>
<dbReference type="Proteomes" id="UP000198615">
    <property type="component" value="Unassembled WGS sequence"/>
</dbReference>
<keyword evidence="2" id="KW-0378">Hydrolase</keyword>
<dbReference type="OrthoDB" id="9806180at2"/>
<feature type="active site" evidence="3">
    <location>
        <position position="167"/>
    </location>
</feature>
<dbReference type="SUPFAM" id="SSF53474">
    <property type="entry name" value="alpha/beta-Hydrolases"/>
    <property type="match status" value="1"/>
</dbReference>
<proteinExistence type="inferred from homology"/>
<name>A0A8G2BG19_9PROT</name>